<dbReference type="Pfam" id="PF01370">
    <property type="entry name" value="Epimerase"/>
    <property type="match status" value="1"/>
</dbReference>
<proteinExistence type="predicted"/>
<dbReference type="InterPro" id="IPR036291">
    <property type="entry name" value="NAD(P)-bd_dom_sf"/>
</dbReference>
<dbReference type="CDD" id="cd05232">
    <property type="entry name" value="UDP_G4E_4_SDR_e"/>
    <property type="match status" value="1"/>
</dbReference>
<sequence>MTARTVLVTGATGFIGSRLAAALEARGEHVRRMSRLALPGPSAVRADLLDPDALDRACRGVEQIFHCAGHAHAFDSPSDTAARRHRDVNFIGTANLVDAAGRQGVRGLVFLSSVKAMGAPGAALVDETWAALPETAYGQAKRDAEHAVLAAGPRFGLRVTNLRLAMVYGSGSRGNLERMARGICAGWFPPLPETGAKRSLVHVDDVLAAMLLVADDARAAGKTYIVADPRSYSGRELYDALRAALGLAPVRLRCPTGVLRFGGEIGHWLEKLRRRPVPLDRAAVERLLGPESYSSALIGRELGWRARVSLQQGLQETFAVGCGAERAR</sequence>
<evidence type="ECO:0000313" key="3">
    <source>
        <dbReference type="Proteomes" id="UP000601990"/>
    </source>
</evidence>
<dbReference type="PANTHER" id="PTHR48079">
    <property type="entry name" value="PROTEIN YEEZ"/>
    <property type="match status" value="1"/>
</dbReference>
<dbReference type="PANTHER" id="PTHR48079:SF6">
    <property type="entry name" value="NAD(P)-BINDING DOMAIN-CONTAINING PROTEIN-RELATED"/>
    <property type="match status" value="1"/>
</dbReference>
<comment type="caution">
    <text evidence="2">The sequence shown here is derived from an EMBL/GenBank/DDBJ whole genome shotgun (WGS) entry which is preliminary data.</text>
</comment>
<organism evidence="2 3">
    <name type="scientific">Aromatoleum buckelii</name>
    <dbReference type="NCBI Taxonomy" id="200254"/>
    <lineage>
        <taxon>Bacteria</taxon>
        <taxon>Pseudomonadati</taxon>
        <taxon>Pseudomonadota</taxon>
        <taxon>Betaproteobacteria</taxon>
        <taxon>Rhodocyclales</taxon>
        <taxon>Rhodocyclaceae</taxon>
        <taxon>Aromatoleum</taxon>
    </lineage>
</organism>
<dbReference type="SUPFAM" id="SSF51735">
    <property type="entry name" value="NAD(P)-binding Rossmann-fold domains"/>
    <property type="match status" value="1"/>
</dbReference>
<gene>
    <name evidence="2" type="ORF">GO608_12225</name>
</gene>
<evidence type="ECO:0000313" key="2">
    <source>
        <dbReference type="EMBL" id="NMF94093.1"/>
    </source>
</evidence>
<evidence type="ECO:0000259" key="1">
    <source>
        <dbReference type="Pfam" id="PF01370"/>
    </source>
</evidence>
<keyword evidence="3" id="KW-1185">Reference proteome</keyword>
<dbReference type="RefSeq" id="WP_169199334.1">
    <property type="nucleotide sequence ID" value="NZ_WTVH02000010.1"/>
</dbReference>
<reference evidence="2" key="1">
    <citation type="submission" date="2019-12" db="EMBL/GenBank/DDBJ databases">
        <title>Comparative genomics gives insights into the taxonomy of the Azoarcus-Aromatoleum group and reveals separate origins of nif in the plant-associated Azoarcus and non-plant-associated Aromatoleum sub-groups.</title>
        <authorList>
            <person name="Lafos M."/>
            <person name="Maluk M."/>
            <person name="Batista M."/>
            <person name="Junghare M."/>
            <person name="Carmona M."/>
            <person name="Faoro H."/>
            <person name="Cruz L.M."/>
            <person name="Battistoni F."/>
            <person name="De Souza E."/>
            <person name="Pedrosa F."/>
            <person name="Chen W.-M."/>
            <person name="Poole P.S."/>
            <person name="Dixon R.A."/>
            <person name="James E.K."/>
        </authorList>
    </citation>
    <scope>NUCLEOTIDE SEQUENCE</scope>
    <source>
        <strain evidence="2">U120</strain>
    </source>
</reference>
<dbReference type="InterPro" id="IPR001509">
    <property type="entry name" value="Epimerase_deHydtase"/>
</dbReference>
<dbReference type="InterPro" id="IPR051783">
    <property type="entry name" value="NAD(P)-dependent_oxidoreduct"/>
</dbReference>
<dbReference type="Gene3D" id="3.40.50.720">
    <property type="entry name" value="NAD(P)-binding Rossmann-like Domain"/>
    <property type="match status" value="1"/>
</dbReference>
<feature type="domain" description="NAD-dependent epimerase/dehydratase" evidence="1">
    <location>
        <begin position="6"/>
        <end position="226"/>
    </location>
</feature>
<name>A0ABX1N485_9RHOO</name>
<dbReference type="Proteomes" id="UP000601990">
    <property type="component" value="Unassembled WGS sequence"/>
</dbReference>
<dbReference type="EMBL" id="WTVH01000023">
    <property type="protein sequence ID" value="NMF94093.1"/>
    <property type="molecule type" value="Genomic_DNA"/>
</dbReference>
<protein>
    <submittedName>
        <fullName evidence="2">NAD-dependent epimerase/dehydratase family protein</fullName>
    </submittedName>
</protein>
<accession>A0ABX1N485</accession>